<keyword evidence="3" id="KW-1185">Reference proteome</keyword>
<evidence type="ECO:0000256" key="1">
    <source>
        <dbReference type="SAM" id="Phobius"/>
    </source>
</evidence>
<protein>
    <submittedName>
        <fullName evidence="2">Type IV pilus assembly protein PilW</fullName>
    </submittedName>
</protein>
<dbReference type="AlphaFoldDB" id="A0AA45WLA3"/>
<proteinExistence type="predicted"/>
<dbReference type="Pfam" id="PF07963">
    <property type="entry name" value="N_methyl"/>
    <property type="match status" value="1"/>
</dbReference>
<name>A0AA45WLA3_9AQUI</name>
<dbReference type="RefSeq" id="WP_265134324.1">
    <property type="nucleotide sequence ID" value="NZ_FXTX01000008.1"/>
</dbReference>
<keyword evidence="1" id="KW-0472">Membrane</keyword>
<evidence type="ECO:0000313" key="2">
    <source>
        <dbReference type="EMBL" id="SMP10650.1"/>
    </source>
</evidence>
<sequence>MNNKGLTLTELLVTIIIIIVVLGAAYLTYIKILKGFKQESEKTATQIENIVGLEMLRLDLEHIGYGIPKDENNLIIEWKDDPDKTKRSLTLRMTLNNTNQKTRGYLISQCNSSNKLNITYDGREDKSNNYVVLIKAEDRSFVDKAADISNISCESDKVYIAFPIRDEVYNGTSNACSVSYCEKITYKLSEETNKNNEDSVKRCNPNTYNLIRRVGTSNTGGKPVLNCVADWTVTFDTTDNDLSTNDKIRTNLKAINVYILVQEGKYDREYTFKPDTSDNSGSYMLTDDGQALKLPQDYQHYRWKVLKIKVKPMDL</sequence>
<keyword evidence="1" id="KW-1133">Transmembrane helix</keyword>
<dbReference type="SUPFAM" id="SSF54523">
    <property type="entry name" value="Pili subunits"/>
    <property type="match status" value="1"/>
</dbReference>
<dbReference type="Proteomes" id="UP001157947">
    <property type="component" value="Unassembled WGS sequence"/>
</dbReference>
<dbReference type="InterPro" id="IPR012902">
    <property type="entry name" value="N_methyl_site"/>
</dbReference>
<comment type="caution">
    <text evidence="2">The sequence shown here is derived from an EMBL/GenBank/DDBJ whole genome shotgun (WGS) entry which is preliminary data.</text>
</comment>
<gene>
    <name evidence="2" type="ORF">SAMN06264868_1089</name>
</gene>
<accession>A0AA45WLA3</accession>
<dbReference type="EMBL" id="FXTX01000008">
    <property type="protein sequence ID" value="SMP10650.1"/>
    <property type="molecule type" value="Genomic_DNA"/>
</dbReference>
<organism evidence="2 3">
    <name type="scientific">Venenivibrio stagnispumantis</name>
    <dbReference type="NCBI Taxonomy" id="407998"/>
    <lineage>
        <taxon>Bacteria</taxon>
        <taxon>Pseudomonadati</taxon>
        <taxon>Aquificota</taxon>
        <taxon>Aquificia</taxon>
        <taxon>Aquificales</taxon>
        <taxon>Hydrogenothermaceae</taxon>
        <taxon>Venenivibrio</taxon>
    </lineage>
</organism>
<evidence type="ECO:0000313" key="3">
    <source>
        <dbReference type="Proteomes" id="UP001157947"/>
    </source>
</evidence>
<reference evidence="2" key="1">
    <citation type="submission" date="2017-05" db="EMBL/GenBank/DDBJ databases">
        <authorList>
            <person name="Varghese N."/>
            <person name="Submissions S."/>
        </authorList>
    </citation>
    <scope>NUCLEOTIDE SEQUENCE</scope>
    <source>
        <strain evidence="2">DSM 18763</strain>
    </source>
</reference>
<feature type="transmembrane region" description="Helical" evidence="1">
    <location>
        <begin position="12"/>
        <end position="30"/>
    </location>
</feature>
<dbReference type="InterPro" id="IPR045584">
    <property type="entry name" value="Pilin-like"/>
</dbReference>
<keyword evidence="1" id="KW-0812">Transmembrane</keyword>